<dbReference type="STRING" id="928724.SacglDRAFT_01816"/>
<comment type="catalytic activity">
    <reaction evidence="1">
        <text>ATP + protein L-histidine = ADP + protein N-phospho-L-histidine.</text>
        <dbReference type="EC" id="2.7.13.3"/>
    </reaction>
</comment>
<evidence type="ECO:0000256" key="6">
    <source>
        <dbReference type="ARBA" id="ARBA00022777"/>
    </source>
</evidence>
<sequence length="403" mass="43309">MTTQGISLTGVPVSGPSSGTADPPRKRTAALSLRSHVLSRYPAVTAAATDIAFVVIAILDVWLVVPEEAPSYSVYLSAAACAALLLRRTLPFTAVVLTVPGFFAGWAQLAAMFALGSLATRKPFHWHMWTAAGLVWLCRFVLWPLEDFVDLTWRMHILDAIYGVIVAGMPVAIGLLIAARTELATRLSELAESRDRERQLHAQAVRAEERARLAREMHDVVSHDITLIAMQAGALSAANVDDDAKKTAETIRALSTRTLEELRGLVGVLRSGADMAVQADLRDLDDLVENAGVPVRVTVKDVPTSLPAQVSAAAYRTVQEGLTNVRKHAPGATAFVNVSATCDTVCVDVRNDKPRSRRNPALPRGGGYGLAGLAERAKLLGGKFETETTDDGGFHIHACYPFT</sequence>
<keyword evidence="13" id="KW-1185">Reference proteome</keyword>
<dbReference type="Proteomes" id="UP000005087">
    <property type="component" value="Chromosome"/>
</dbReference>
<keyword evidence="3" id="KW-0597">Phosphoprotein</keyword>
<feature type="transmembrane region" description="Helical" evidence="10">
    <location>
        <begin position="69"/>
        <end position="86"/>
    </location>
</feature>
<feature type="transmembrane region" description="Helical" evidence="10">
    <location>
        <begin position="126"/>
        <end position="145"/>
    </location>
</feature>
<gene>
    <name evidence="12" type="ORF">SacglDRAFT_01816</name>
</gene>
<feature type="domain" description="Signal transduction histidine kinase subgroup 3 dimerisation and phosphoacceptor" evidence="11">
    <location>
        <begin position="209"/>
        <end position="272"/>
    </location>
</feature>
<evidence type="ECO:0000259" key="11">
    <source>
        <dbReference type="Pfam" id="PF07730"/>
    </source>
</evidence>
<feature type="transmembrane region" description="Helical" evidence="10">
    <location>
        <begin position="93"/>
        <end position="114"/>
    </location>
</feature>
<keyword evidence="5" id="KW-0547">Nucleotide-binding</keyword>
<evidence type="ECO:0000256" key="1">
    <source>
        <dbReference type="ARBA" id="ARBA00000085"/>
    </source>
</evidence>
<keyword evidence="7" id="KW-0067">ATP-binding</keyword>
<keyword evidence="10" id="KW-1133">Transmembrane helix</keyword>
<evidence type="ECO:0000256" key="5">
    <source>
        <dbReference type="ARBA" id="ARBA00022741"/>
    </source>
</evidence>
<dbReference type="PANTHER" id="PTHR24421">
    <property type="entry name" value="NITRATE/NITRITE SENSOR PROTEIN NARX-RELATED"/>
    <property type="match status" value="1"/>
</dbReference>
<dbReference type="Gene3D" id="3.30.565.10">
    <property type="entry name" value="Histidine kinase-like ATPase, C-terminal domain"/>
    <property type="match status" value="1"/>
</dbReference>
<dbReference type="EMBL" id="CM001484">
    <property type="protein sequence ID" value="EIE98727.1"/>
    <property type="molecule type" value="Genomic_DNA"/>
</dbReference>
<dbReference type="SUPFAM" id="SSF55874">
    <property type="entry name" value="ATPase domain of HSP90 chaperone/DNA topoisomerase II/histidine kinase"/>
    <property type="match status" value="1"/>
</dbReference>
<evidence type="ECO:0000256" key="7">
    <source>
        <dbReference type="ARBA" id="ARBA00022840"/>
    </source>
</evidence>
<evidence type="ECO:0000256" key="10">
    <source>
        <dbReference type="SAM" id="Phobius"/>
    </source>
</evidence>
<dbReference type="GO" id="GO:0000155">
    <property type="term" value="F:phosphorelay sensor kinase activity"/>
    <property type="evidence" value="ECO:0007669"/>
    <property type="project" value="InterPro"/>
</dbReference>
<keyword evidence="10" id="KW-0812">Transmembrane</keyword>
<dbReference type="RefSeq" id="WP_005463722.1">
    <property type="nucleotide sequence ID" value="NZ_CM001484.1"/>
</dbReference>
<dbReference type="HOGENOM" id="CLU_000445_20_1_11"/>
<dbReference type="PANTHER" id="PTHR24421:SF10">
    <property type="entry name" value="NITRATE_NITRITE SENSOR PROTEIN NARQ"/>
    <property type="match status" value="1"/>
</dbReference>
<evidence type="ECO:0000256" key="8">
    <source>
        <dbReference type="ARBA" id="ARBA00023012"/>
    </source>
</evidence>
<dbReference type="eggNOG" id="COG4585">
    <property type="taxonomic scope" value="Bacteria"/>
</dbReference>
<dbReference type="GO" id="GO:0016020">
    <property type="term" value="C:membrane"/>
    <property type="evidence" value="ECO:0007669"/>
    <property type="project" value="InterPro"/>
</dbReference>
<feature type="region of interest" description="Disordered" evidence="9">
    <location>
        <begin position="1"/>
        <end position="25"/>
    </location>
</feature>
<dbReference type="OrthoDB" id="227596at2"/>
<keyword evidence="4" id="KW-0808">Transferase</keyword>
<feature type="transmembrane region" description="Helical" evidence="10">
    <location>
        <begin position="157"/>
        <end position="179"/>
    </location>
</feature>
<dbReference type="EC" id="2.7.13.3" evidence="2"/>
<accession>I1D1A3</accession>
<dbReference type="InterPro" id="IPR050482">
    <property type="entry name" value="Sensor_HK_TwoCompSys"/>
</dbReference>
<dbReference type="Gene3D" id="1.20.5.1930">
    <property type="match status" value="1"/>
</dbReference>
<keyword evidence="10" id="KW-0472">Membrane</keyword>
<evidence type="ECO:0000313" key="13">
    <source>
        <dbReference type="Proteomes" id="UP000005087"/>
    </source>
</evidence>
<reference evidence="13" key="2">
    <citation type="submission" date="2012-01" db="EMBL/GenBank/DDBJ databases">
        <title>Noncontiguous Finished sequence of chromosome of Saccharomonospora glauca K62.</title>
        <authorList>
            <consortium name="US DOE Joint Genome Institute"/>
            <person name="Lucas S."/>
            <person name="Han J."/>
            <person name="Lapidus A."/>
            <person name="Cheng J.-F."/>
            <person name="Goodwin L."/>
            <person name="Pitluck S."/>
            <person name="Peters L."/>
            <person name="Mikhailova N."/>
            <person name="Held B."/>
            <person name="Detter J.C."/>
            <person name="Han C."/>
            <person name="Tapia R."/>
            <person name="Land M."/>
            <person name="Hauser L."/>
            <person name="Kyrpides N."/>
            <person name="Ivanova N."/>
            <person name="Pagani I."/>
            <person name="Brambilla E.-M."/>
            <person name="Klenk H.-P."/>
            <person name="Woyke T."/>
        </authorList>
    </citation>
    <scope>NUCLEOTIDE SEQUENCE [LARGE SCALE GENOMIC DNA]</scope>
    <source>
        <strain evidence="13">K62</strain>
    </source>
</reference>
<proteinExistence type="predicted"/>
<dbReference type="InterPro" id="IPR036890">
    <property type="entry name" value="HATPase_C_sf"/>
</dbReference>
<evidence type="ECO:0000313" key="12">
    <source>
        <dbReference type="EMBL" id="EIE98727.1"/>
    </source>
</evidence>
<evidence type="ECO:0000256" key="2">
    <source>
        <dbReference type="ARBA" id="ARBA00012438"/>
    </source>
</evidence>
<name>I1D1A3_9PSEU</name>
<dbReference type="AlphaFoldDB" id="I1D1A3"/>
<dbReference type="InterPro" id="IPR011712">
    <property type="entry name" value="Sig_transdc_His_kin_sub3_dim/P"/>
</dbReference>
<keyword evidence="6 12" id="KW-0418">Kinase</keyword>
<dbReference type="GO" id="GO:0005524">
    <property type="term" value="F:ATP binding"/>
    <property type="evidence" value="ECO:0007669"/>
    <property type="project" value="UniProtKB-KW"/>
</dbReference>
<evidence type="ECO:0000256" key="9">
    <source>
        <dbReference type="SAM" id="MobiDB-lite"/>
    </source>
</evidence>
<feature type="transmembrane region" description="Helical" evidence="10">
    <location>
        <begin position="41"/>
        <end position="63"/>
    </location>
</feature>
<keyword evidence="8" id="KW-0902">Two-component regulatory system</keyword>
<dbReference type="CDD" id="cd16917">
    <property type="entry name" value="HATPase_UhpB-NarQ-NarX-like"/>
    <property type="match status" value="1"/>
</dbReference>
<reference evidence="12 13" key="1">
    <citation type="submission" date="2011-09" db="EMBL/GenBank/DDBJ databases">
        <authorList>
            <consortium name="US DOE Joint Genome Institute (JGI-PGF)"/>
            <person name="Lucas S."/>
            <person name="Han J."/>
            <person name="Lapidus A."/>
            <person name="Cheng J.-F."/>
            <person name="Goodwin L."/>
            <person name="Pitluck S."/>
            <person name="Peters L."/>
            <person name="Land M.L."/>
            <person name="Hauser L."/>
            <person name="Brambilla E."/>
            <person name="Klenk H.-P."/>
            <person name="Woyke T.J."/>
        </authorList>
    </citation>
    <scope>NUCLEOTIDE SEQUENCE [LARGE SCALE GENOMIC DNA]</scope>
    <source>
        <strain evidence="12 13">K62</strain>
    </source>
</reference>
<dbReference type="Pfam" id="PF07730">
    <property type="entry name" value="HisKA_3"/>
    <property type="match status" value="1"/>
</dbReference>
<evidence type="ECO:0000256" key="4">
    <source>
        <dbReference type="ARBA" id="ARBA00022679"/>
    </source>
</evidence>
<protein>
    <recommendedName>
        <fullName evidence="2">histidine kinase</fullName>
        <ecNumber evidence="2">2.7.13.3</ecNumber>
    </recommendedName>
</protein>
<dbReference type="GO" id="GO:0046983">
    <property type="term" value="F:protein dimerization activity"/>
    <property type="evidence" value="ECO:0007669"/>
    <property type="project" value="InterPro"/>
</dbReference>
<evidence type="ECO:0000256" key="3">
    <source>
        <dbReference type="ARBA" id="ARBA00022553"/>
    </source>
</evidence>
<organism evidence="12 13">
    <name type="scientific">Saccharomonospora glauca K62</name>
    <dbReference type="NCBI Taxonomy" id="928724"/>
    <lineage>
        <taxon>Bacteria</taxon>
        <taxon>Bacillati</taxon>
        <taxon>Actinomycetota</taxon>
        <taxon>Actinomycetes</taxon>
        <taxon>Pseudonocardiales</taxon>
        <taxon>Pseudonocardiaceae</taxon>
        <taxon>Saccharomonospora</taxon>
    </lineage>
</organism>